<keyword evidence="2" id="KW-1185">Reference proteome</keyword>
<accession>A0ACC0HZH3</accession>
<reference evidence="1 2" key="1">
    <citation type="journal article" date="2022" name="Plant J.">
        <title>Chromosome-level genome of Camellia lanceoleosa provides a valuable resource for understanding genome evolution and self-incompatibility.</title>
        <authorList>
            <person name="Gong W."/>
            <person name="Xiao S."/>
            <person name="Wang L."/>
            <person name="Liao Z."/>
            <person name="Chang Y."/>
            <person name="Mo W."/>
            <person name="Hu G."/>
            <person name="Li W."/>
            <person name="Zhao G."/>
            <person name="Zhu H."/>
            <person name="Hu X."/>
            <person name="Ji K."/>
            <person name="Xiang X."/>
            <person name="Song Q."/>
            <person name="Yuan D."/>
            <person name="Jin S."/>
            <person name="Zhang L."/>
        </authorList>
    </citation>
    <scope>NUCLEOTIDE SEQUENCE [LARGE SCALE GENOMIC DNA]</scope>
    <source>
        <strain evidence="1">SQ_2022a</strain>
    </source>
</reference>
<comment type="caution">
    <text evidence="1">The sequence shown here is derived from an EMBL/GenBank/DDBJ whole genome shotgun (WGS) entry which is preliminary data.</text>
</comment>
<name>A0ACC0HZH3_9ERIC</name>
<organism evidence="1 2">
    <name type="scientific">Camellia lanceoleosa</name>
    <dbReference type="NCBI Taxonomy" id="1840588"/>
    <lineage>
        <taxon>Eukaryota</taxon>
        <taxon>Viridiplantae</taxon>
        <taxon>Streptophyta</taxon>
        <taxon>Embryophyta</taxon>
        <taxon>Tracheophyta</taxon>
        <taxon>Spermatophyta</taxon>
        <taxon>Magnoliopsida</taxon>
        <taxon>eudicotyledons</taxon>
        <taxon>Gunneridae</taxon>
        <taxon>Pentapetalae</taxon>
        <taxon>asterids</taxon>
        <taxon>Ericales</taxon>
        <taxon>Theaceae</taxon>
        <taxon>Camellia</taxon>
    </lineage>
</organism>
<gene>
    <name evidence="1" type="ORF">LOK49_LG04G01364</name>
</gene>
<dbReference type="EMBL" id="CM045759">
    <property type="protein sequence ID" value="KAI8017919.1"/>
    <property type="molecule type" value="Genomic_DNA"/>
</dbReference>
<dbReference type="Proteomes" id="UP001060215">
    <property type="component" value="Chromosome 2"/>
</dbReference>
<sequence length="182" mass="20566">MPSTLGQFRVYAKNFFLTYPRWSLSKEEALAAILSFQYPTNIKYVHICRELHSNGEPHLHMLIQLEGKFNCRNPRFFDIQSPSQSIQFHSNIIGAKSSSDVKSYIEKDSDIIEHGEFQIDPRSARGGQSSINEAYAAALNTATIQQPPRHHHSPNPVQPQLEEGTGSTQVLDTLDDLDDGWI</sequence>
<evidence type="ECO:0000313" key="1">
    <source>
        <dbReference type="EMBL" id="KAI8017919.1"/>
    </source>
</evidence>
<evidence type="ECO:0000313" key="2">
    <source>
        <dbReference type="Proteomes" id="UP001060215"/>
    </source>
</evidence>
<proteinExistence type="predicted"/>
<protein>
    <submittedName>
        <fullName evidence="1">Replication-associated protein</fullName>
    </submittedName>
</protein>